<protein>
    <submittedName>
        <fullName evidence="1">Uncharacterized protein</fullName>
    </submittedName>
</protein>
<proteinExistence type="predicted"/>
<reference evidence="1 2" key="1">
    <citation type="journal article" date="2012" name="J. Bacteriol.">
        <title>Draft genome of Streptomyces tsukubaensis NRRL 18488, the producer of the clinically important immunosuppressant tacrolimus (FK506).</title>
        <authorList>
            <person name="Barreiro C."/>
            <person name="Prieto C."/>
            <person name="Sola-Landa A."/>
            <person name="Solera E."/>
            <person name="Martinez-Castro M."/>
            <person name="Perez-Redondo R."/>
            <person name="Garcia-Estrada C."/>
            <person name="Aparicio J.F."/>
            <person name="Fernandez-Martinez L.T."/>
            <person name="Santos-Aberturas J."/>
            <person name="Salehi-Najafabadi Z."/>
            <person name="Rodriguez-Garcia A."/>
            <person name="Tauch A."/>
            <person name="Martin J.F."/>
        </authorList>
    </citation>
    <scope>NUCLEOTIDE SEQUENCE [LARGE SCALE GENOMIC DNA]</scope>
    <source>
        <strain evidence="2">DSM 42081 / NBRC 108919 / NRRL 18488 / 9993</strain>
    </source>
</reference>
<name>I2N962_STRT9</name>
<organism evidence="1 2">
    <name type="scientific">Streptomyces tsukubensis (strain DSM 42081 / NBRC 108919 / NRRL 18488 / 9993)</name>
    <dbReference type="NCBI Taxonomy" id="1114943"/>
    <lineage>
        <taxon>Bacteria</taxon>
        <taxon>Bacillati</taxon>
        <taxon>Actinomycetota</taxon>
        <taxon>Actinomycetes</taxon>
        <taxon>Kitasatosporales</taxon>
        <taxon>Streptomycetaceae</taxon>
        <taxon>Streptomyces</taxon>
    </lineage>
</organism>
<evidence type="ECO:0000313" key="2">
    <source>
        <dbReference type="Proteomes" id="UP000005940"/>
    </source>
</evidence>
<dbReference type="EMBL" id="CP029159">
    <property type="protein sequence ID" value="QKM66630.1"/>
    <property type="molecule type" value="Genomic_DNA"/>
</dbReference>
<dbReference type="AlphaFoldDB" id="I2N962"/>
<sequence>MTQPKMLRSAAVTTAALGFTFTALSWASAAPAPAFLSASQLPPAPTPWTAGPVTPGLPDDFCTGATAPRAASKHKLFHTELDTGARQTNTVAASEAKAKQLVTNLRKQIANCFDRMRAQNPALVGTSVYHGALSVEEGAYVYGIDTEDPVGGTNDAALYAVGRDGRTVTVVAWGQLGDVSAAAVTAFRTTTVTAVTKLH</sequence>
<dbReference type="Proteomes" id="UP000005940">
    <property type="component" value="Chromosome"/>
</dbReference>
<evidence type="ECO:0000313" key="1">
    <source>
        <dbReference type="EMBL" id="QKM66630.1"/>
    </source>
</evidence>
<accession>I2N962</accession>
<gene>
    <name evidence="1" type="ORF">STSU_005110</name>
</gene>
<dbReference type="RefSeq" id="WP_006345580.1">
    <property type="nucleotide sequence ID" value="NZ_CP029159.1"/>
</dbReference>
<keyword evidence="2" id="KW-1185">Reference proteome</keyword>